<name>A0ACB9NIL8_BAUVA</name>
<gene>
    <name evidence="1" type="ORF">L6164_013700</name>
</gene>
<sequence length="81" mass="9931">MCSRWWWWYTAYFRWPEFDFSMPSWSAFDLPHWTISWILDSLRWLNFSLVDDVVWAFVMFLESIALAAMLCYFFLCCGCTL</sequence>
<comment type="caution">
    <text evidence="1">The sequence shown here is derived from an EMBL/GenBank/DDBJ whole genome shotgun (WGS) entry which is preliminary data.</text>
</comment>
<keyword evidence="2" id="KW-1185">Reference proteome</keyword>
<reference evidence="1 2" key="1">
    <citation type="journal article" date="2022" name="DNA Res.">
        <title>Chromosomal-level genome assembly of the orchid tree Bauhinia variegata (Leguminosae; Cercidoideae) supports the allotetraploid origin hypothesis of Bauhinia.</title>
        <authorList>
            <person name="Zhong Y."/>
            <person name="Chen Y."/>
            <person name="Zheng D."/>
            <person name="Pang J."/>
            <person name="Liu Y."/>
            <person name="Luo S."/>
            <person name="Meng S."/>
            <person name="Qian L."/>
            <person name="Wei D."/>
            <person name="Dai S."/>
            <person name="Zhou R."/>
        </authorList>
    </citation>
    <scope>NUCLEOTIDE SEQUENCE [LARGE SCALE GENOMIC DNA]</scope>
    <source>
        <strain evidence="1">BV-YZ2020</strain>
    </source>
</reference>
<dbReference type="EMBL" id="CM039431">
    <property type="protein sequence ID" value="KAI4335011.1"/>
    <property type="molecule type" value="Genomic_DNA"/>
</dbReference>
<protein>
    <submittedName>
        <fullName evidence="1">Uncharacterized protein</fullName>
    </submittedName>
</protein>
<organism evidence="1 2">
    <name type="scientific">Bauhinia variegata</name>
    <name type="common">Purple orchid tree</name>
    <name type="synonym">Phanera variegata</name>
    <dbReference type="NCBI Taxonomy" id="167791"/>
    <lineage>
        <taxon>Eukaryota</taxon>
        <taxon>Viridiplantae</taxon>
        <taxon>Streptophyta</taxon>
        <taxon>Embryophyta</taxon>
        <taxon>Tracheophyta</taxon>
        <taxon>Spermatophyta</taxon>
        <taxon>Magnoliopsida</taxon>
        <taxon>eudicotyledons</taxon>
        <taxon>Gunneridae</taxon>
        <taxon>Pentapetalae</taxon>
        <taxon>rosids</taxon>
        <taxon>fabids</taxon>
        <taxon>Fabales</taxon>
        <taxon>Fabaceae</taxon>
        <taxon>Cercidoideae</taxon>
        <taxon>Cercideae</taxon>
        <taxon>Bauhiniinae</taxon>
        <taxon>Bauhinia</taxon>
    </lineage>
</organism>
<accession>A0ACB9NIL8</accession>
<evidence type="ECO:0000313" key="2">
    <source>
        <dbReference type="Proteomes" id="UP000828941"/>
    </source>
</evidence>
<evidence type="ECO:0000313" key="1">
    <source>
        <dbReference type="EMBL" id="KAI4335011.1"/>
    </source>
</evidence>
<dbReference type="Proteomes" id="UP000828941">
    <property type="component" value="Chromosome 6"/>
</dbReference>
<proteinExistence type="predicted"/>